<evidence type="ECO:0008006" key="5">
    <source>
        <dbReference type="Google" id="ProtNLM"/>
    </source>
</evidence>
<dbReference type="InterPro" id="IPR007712">
    <property type="entry name" value="RelE/ParE_toxin"/>
</dbReference>
<evidence type="ECO:0000313" key="3">
    <source>
        <dbReference type="EMBL" id="AJE04018.1"/>
    </source>
</evidence>
<dbReference type="PANTHER" id="PTHR35601:SF1">
    <property type="entry name" value="TOXIN RELE"/>
    <property type="match status" value="1"/>
</dbReference>
<name>A0A0B5BB64_9BACT</name>
<protein>
    <recommendedName>
        <fullName evidence="5">Plasmid stabilization protein</fullName>
    </recommendedName>
</protein>
<evidence type="ECO:0000256" key="2">
    <source>
        <dbReference type="ARBA" id="ARBA00022649"/>
    </source>
</evidence>
<keyword evidence="4" id="KW-1185">Reference proteome</keyword>
<dbReference type="HOGENOM" id="CLU_155761_1_1_7"/>
<organism evidence="3 4">
    <name type="scientific">Geobacter pickeringii</name>
    <dbReference type="NCBI Taxonomy" id="345632"/>
    <lineage>
        <taxon>Bacteria</taxon>
        <taxon>Pseudomonadati</taxon>
        <taxon>Thermodesulfobacteriota</taxon>
        <taxon>Desulfuromonadia</taxon>
        <taxon>Geobacterales</taxon>
        <taxon>Geobacteraceae</taxon>
        <taxon>Geobacter</taxon>
    </lineage>
</organism>
<dbReference type="OrthoDB" id="9797723at2"/>
<dbReference type="NCBIfam" id="TIGR02385">
    <property type="entry name" value="RelE_StbE"/>
    <property type="match status" value="1"/>
</dbReference>
<proteinExistence type="inferred from homology"/>
<evidence type="ECO:0000313" key="4">
    <source>
        <dbReference type="Proteomes" id="UP000057609"/>
    </source>
</evidence>
<gene>
    <name evidence="3" type="ORF">GPICK_12210</name>
</gene>
<evidence type="ECO:0000256" key="1">
    <source>
        <dbReference type="ARBA" id="ARBA00006226"/>
    </source>
</evidence>
<dbReference type="Gene3D" id="3.30.2310.20">
    <property type="entry name" value="RelE-like"/>
    <property type="match status" value="1"/>
</dbReference>
<sequence>MPVYTVLWEKGTKHDLKTLGRKAAEHIREAVETKLAHDPRQGKQLQGDFKPPLWSYRTGVYRVIYTITDSELVIWVVRVGHRKEVYRKL</sequence>
<dbReference type="InterPro" id="IPR035093">
    <property type="entry name" value="RelE/ParE_toxin_dom_sf"/>
</dbReference>
<keyword evidence="2" id="KW-1277">Toxin-antitoxin system</keyword>
<dbReference type="AlphaFoldDB" id="A0A0B5BB64"/>
<dbReference type="SUPFAM" id="SSF143011">
    <property type="entry name" value="RelE-like"/>
    <property type="match status" value="1"/>
</dbReference>
<reference evidence="3 4" key="1">
    <citation type="journal article" date="2015" name="Genome Announc.">
        <title>Complete Genome of Geobacter pickeringii G13T, a Metal-Reducing Isolate from Sedimentary Kaolin Deposits.</title>
        <authorList>
            <person name="Badalamenti J.P."/>
            <person name="Bond D.R."/>
        </authorList>
    </citation>
    <scope>NUCLEOTIDE SEQUENCE [LARGE SCALE GENOMIC DNA]</scope>
    <source>
        <strain evidence="3 4">G13</strain>
    </source>
</reference>
<dbReference type="STRING" id="345632.GPICK_12210"/>
<dbReference type="Pfam" id="PF05016">
    <property type="entry name" value="ParE_toxin"/>
    <property type="match status" value="1"/>
</dbReference>
<dbReference type="EMBL" id="CP009788">
    <property type="protein sequence ID" value="AJE04018.1"/>
    <property type="molecule type" value="Genomic_DNA"/>
</dbReference>
<dbReference type="KEGG" id="gpi:GPICK_12210"/>
<dbReference type="Proteomes" id="UP000057609">
    <property type="component" value="Chromosome"/>
</dbReference>
<dbReference type="RefSeq" id="WP_039743594.1">
    <property type="nucleotide sequence ID" value="NZ_CP009788.1"/>
</dbReference>
<comment type="similarity">
    <text evidence="1">Belongs to the RelE toxin family.</text>
</comment>
<dbReference type="PANTHER" id="PTHR35601">
    <property type="entry name" value="TOXIN RELE"/>
    <property type="match status" value="1"/>
</dbReference>
<accession>A0A0B5BB64</accession>